<evidence type="ECO:0000256" key="5">
    <source>
        <dbReference type="ARBA" id="ARBA00023157"/>
    </source>
</evidence>
<organism evidence="13 14">
    <name type="scientific">Adineta steineri</name>
    <dbReference type="NCBI Taxonomy" id="433720"/>
    <lineage>
        <taxon>Eukaryota</taxon>
        <taxon>Metazoa</taxon>
        <taxon>Spiralia</taxon>
        <taxon>Gnathifera</taxon>
        <taxon>Rotifera</taxon>
        <taxon>Eurotatoria</taxon>
        <taxon>Bdelloidea</taxon>
        <taxon>Adinetida</taxon>
        <taxon>Adinetidae</taxon>
        <taxon>Adineta</taxon>
    </lineage>
</organism>
<evidence type="ECO:0000256" key="4">
    <source>
        <dbReference type="ARBA" id="ARBA00022982"/>
    </source>
</evidence>
<comment type="caution">
    <text evidence="13">The sequence shown here is derived from an EMBL/GenBank/DDBJ whole genome shotgun (WGS) entry which is preliminary data.</text>
</comment>
<evidence type="ECO:0000256" key="8">
    <source>
        <dbReference type="ARBA" id="ARBA00034118"/>
    </source>
</evidence>
<dbReference type="InterPro" id="IPR036249">
    <property type="entry name" value="Thioredoxin-like_sf"/>
</dbReference>
<dbReference type="SUPFAM" id="SSF52833">
    <property type="entry name" value="Thioredoxin-like"/>
    <property type="match status" value="1"/>
</dbReference>
<dbReference type="PANTHER" id="PTHR45694">
    <property type="entry name" value="GLUTAREDOXIN 2"/>
    <property type="match status" value="1"/>
</dbReference>
<dbReference type="AlphaFoldDB" id="A0A814LVE6"/>
<dbReference type="PANTHER" id="PTHR45694:SF18">
    <property type="entry name" value="GLUTAREDOXIN-1-RELATED"/>
    <property type="match status" value="1"/>
</dbReference>
<dbReference type="InterPro" id="IPR011899">
    <property type="entry name" value="Glutaredoxin_euk/vir"/>
</dbReference>
<dbReference type="Gene3D" id="3.40.30.10">
    <property type="entry name" value="Glutaredoxin"/>
    <property type="match status" value="1"/>
</dbReference>
<evidence type="ECO:0000259" key="12">
    <source>
        <dbReference type="Pfam" id="PF00462"/>
    </source>
</evidence>
<dbReference type="Proteomes" id="UP000663891">
    <property type="component" value="Unassembled WGS sequence"/>
</dbReference>
<dbReference type="InterPro" id="IPR011767">
    <property type="entry name" value="GLR_AS"/>
</dbReference>
<comment type="function">
    <text evidence="9">Glutathione-dependent oxidoreductase that facilitates the maintenance of mitochondrial redox homeostasis upon induction of apoptosis by oxidative stress. Involved in response to hydrogen peroxide and regulation of apoptosis caused by oxidative stress. Acts as a very efficient catalyst of monothiol reactions because of its high affinity for protein glutathione-mixed disulfides. Can receive electrons not only from glutathione (GSH), but also from thioredoxin reductase supporting both monothiol and dithiol reactions. Efficiently catalyzes both glutathionylation and deglutathionylation of mitochondrial complex I, which in turn regulates the superoxide production by the complex. Overexpression decreases the susceptibility to apoptosis and prevents loss of cardiolipin and cytochrome c release.</text>
</comment>
<dbReference type="FunFam" id="3.40.30.10:FF:000026">
    <property type="entry name" value="Glutaredoxin 2"/>
    <property type="match status" value="1"/>
</dbReference>
<comment type="similarity">
    <text evidence="2">Belongs to the glutaredoxin family.</text>
</comment>
<dbReference type="PRINTS" id="PR00160">
    <property type="entry name" value="GLUTAREDOXIN"/>
</dbReference>
<dbReference type="Pfam" id="PF00462">
    <property type="entry name" value="Glutaredoxin"/>
    <property type="match status" value="1"/>
</dbReference>
<comment type="subunit">
    <text evidence="10">Monomer; active form. Homodimer; inactive form. The homodimer is probably linked by 1 2Fe-2S cluster.</text>
</comment>
<dbReference type="InterPro" id="IPR018784">
    <property type="entry name" value="LLPH-like"/>
</dbReference>
<keyword evidence="4" id="KW-0249">Electron transport</keyword>
<dbReference type="GO" id="GO:0005737">
    <property type="term" value="C:cytoplasm"/>
    <property type="evidence" value="ECO:0007669"/>
    <property type="project" value="TreeGrafter"/>
</dbReference>
<keyword evidence="7" id="KW-0676">Redox-active center</keyword>
<evidence type="ECO:0000256" key="11">
    <source>
        <dbReference type="ARBA" id="ARBA00039819"/>
    </source>
</evidence>
<evidence type="ECO:0000256" key="2">
    <source>
        <dbReference type="ARBA" id="ARBA00007787"/>
    </source>
</evidence>
<evidence type="ECO:0000256" key="6">
    <source>
        <dbReference type="ARBA" id="ARBA00023206"/>
    </source>
</evidence>
<name>A0A814LVE6_9BILA</name>
<comment type="function">
    <text evidence="1">Has a glutathione-disulfide oxidoreductase activity in the presence of NADPH and glutathione reductase. Reduces low molecular weight disulfides and proteins.</text>
</comment>
<dbReference type="EMBL" id="CAJNON010000175">
    <property type="protein sequence ID" value="CAF1068900.1"/>
    <property type="molecule type" value="Genomic_DNA"/>
</dbReference>
<dbReference type="PROSITE" id="PS51354">
    <property type="entry name" value="GLUTAREDOXIN_2"/>
    <property type="match status" value="1"/>
</dbReference>
<dbReference type="OrthoDB" id="418495at2759"/>
<keyword evidence="5" id="KW-1015">Disulfide bond</keyword>
<dbReference type="CDD" id="cd03419">
    <property type="entry name" value="GRX_GRXh_1_2_like"/>
    <property type="match status" value="1"/>
</dbReference>
<dbReference type="PROSITE" id="PS00195">
    <property type="entry name" value="GLUTAREDOXIN_1"/>
    <property type="match status" value="1"/>
</dbReference>
<dbReference type="GO" id="GO:0034599">
    <property type="term" value="P:cellular response to oxidative stress"/>
    <property type="evidence" value="ECO:0007669"/>
    <property type="project" value="TreeGrafter"/>
</dbReference>
<proteinExistence type="inferred from homology"/>
<keyword evidence="6" id="KW-0318">Glutathionylation</keyword>
<evidence type="ECO:0000256" key="1">
    <source>
        <dbReference type="ARBA" id="ARBA00002549"/>
    </source>
</evidence>
<dbReference type="NCBIfam" id="TIGR02180">
    <property type="entry name" value="GRX_euk"/>
    <property type="match status" value="1"/>
</dbReference>
<evidence type="ECO:0000313" key="14">
    <source>
        <dbReference type="Proteomes" id="UP000663891"/>
    </source>
</evidence>
<dbReference type="Pfam" id="PF10169">
    <property type="entry name" value="LLPH"/>
    <property type="match status" value="1"/>
</dbReference>
<evidence type="ECO:0000313" key="13">
    <source>
        <dbReference type="EMBL" id="CAF1068900.1"/>
    </source>
</evidence>
<comment type="similarity">
    <text evidence="8">Belongs to the learning-associated protein family.</text>
</comment>
<sequence length="245" mass="28049">MAKSKRSKHMRAMRKLLREKLSKKDEVKRLASMKKDNLIPSTVPIKESPINDDMQVGGSGAPAEFNSRTLRNKDGQFPSWLSGRQRKRLTAKQAIVKRNEKQKKVKKNPDFIYLFFFKSIIIFRQIFRRIITSANGSGDNAVADKIQQLITDHQVIVFSKTFCPYCVKAKNVLNKYKLKDYKVIELDEIDNGNEYQKILGKITDAKSVPRVFIAGECIGGGDDTERLDRNGDLEKRLKKINAIDN</sequence>
<feature type="domain" description="Glutaredoxin" evidence="12">
    <location>
        <begin position="155"/>
        <end position="218"/>
    </location>
</feature>
<evidence type="ECO:0000256" key="10">
    <source>
        <dbReference type="ARBA" id="ARBA00038558"/>
    </source>
</evidence>
<evidence type="ECO:0000256" key="9">
    <source>
        <dbReference type="ARBA" id="ARBA00037470"/>
    </source>
</evidence>
<evidence type="ECO:0000256" key="7">
    <source>
        <dbReference type="ARBA" id="ARBA00023284"/>
    </source>
</evidence>
<reference evidence="13" key="1">
    <citation type="submission" date="2021-02" db="EMBL/GenBank/DDBJ databases">
        <authorList>
            <person name="Nowell W R."/>
        </authorList>
    </citation>
    <scope>NUCLEOTIDE SEQUENCE</scope>
</reference>
<evidence type="ECO:0000256" key="3">
    <source>
        <dbReference type="ARBA" id="ARBA00022448"/>
    </source>
</evidence>
<gene>
    <name evidence="13" type="ORF">VCS650_LOCUS18366</name>
</gene>
<protein>
    <recommendedName>
        <fullName evidence="11">Glutaredoxin-2, mitochondrial</fullName>
    </recommendedName>
</protein>
<keyword evidence="3" id="KW-0813">Transport</keyword>
<dbReference type="InterPro" id="IPR002109">
    <property type="entry name" value="Glutaredoxin"/>
</dbReference>
<accession>A0A814LVE6</accession>
<dbReference type="GO" id="GO:0015038">
    <property type="term" value="F:glutathione disulfide oxidoreductase activity"/>
    <property type="evidence" value="ECO:0007669"/>
    <property type="project" value="TreeGrafter"/>
</dbReference>
<dbReference type="InterPro" id="IPR014025">
    <property type="entry name" value="Glutaredoxin_subgr"/>
</dbReference>